<dbReference type="InterPro" id="IPR011010">
    <property type="entry name" value="DNA_brk_join_enz"/>
</dbReference>
<dbReference type="RefSeq" id="WP_174513839.1">
    <property type="nucleotide sequence ID" value="NZ_CABFMQ020000131.1"/>
</dbReference>
<evidence type="ECO:0000256" key="2">
    <source>
        <dbReference type="ARBA" id="ARBA00022908"/>
    </source>
</evidence>
<evidence type="ECO:0000313" key="7">
    <source>
        <dbReference type="Proteomes" id="UP000485880"/>
    </source>
</evidence>
<dbReference type="Pfam" id="PF22022">
    <property type="entry name" value="Phage_int_M"/>
    <property type="match status" value="1"/>
</dbReference>
<sequence>MAKSLTVKALENLKPGDARKEVPDGLIRGLFFVLQPTGKASWAVRYRSSGQTRKLTLGTYPAIDLKSARELASRALVKVAGGDDPAAEKQAAKKADKAPVDRDLVEKVVETFIERYAKANTRSWGETERMLNKEVVGAWRGRHFSEIGKADVHELLDKIVDRGSPIAANRILAALRRMCAWAVERDIVKSSPCEGVKSPSVARSRDRVLNDEELSAIWKAAVSIGWPFGPLVQLLILTGQRRDEVAEMRWNEIDLDAKTWTLPRARAKNDVEHVVPLSNAALGVLKALPRVSSKAGYVFTTNGTTPVSGFARAKLRLDQELARTMPGMPAWVIHDLRRTFASGAARLGINLPVIEKVLNHVSGSFRGIVGVYQRHSFADEKRAALETWGRFVATLVSGEVAGNVLPLKAWS</sequence>
<dbReference type="Gene3D" id="1.10.443.10">
    <property type="entry name" value="Intergrase catalytic core"/>
    <property type="match status" value="1"/>
</dbReference>
<dbReference type="InterPro" id="IPR038488">
    <property type="entry name" value="Integrase_DNA-bd_sf"/>
</dbReference>
<proteinExistence type="inferred from homology"/>
<keyword evidence="3" id="KW-0238">DNA-binding</keyword>
<dbReference type="PANTHER" id="PTHR30629">
    <property type="entry name" value="PROPHAGE INTEGRASE"/>
    <property type="match status" value="1"/>
</dbReference>
<dbReference type="Pfam" id="PF00589">
    <property type="entry name" value="Phage_integrase"/>
    <property type="match status" value="1"/>
</dbReference>
<evidence type="ECO:0000256" key="3">
    <source>
        <dbReference type="ARBA" id="ARBA00023125"/>
    </source>
</evidence>
<dbReference type="EMBL" id="CABFMQ020000131">
    <property type="protein sequence ID" value="VTZ52196.1"/>
    <property type="molecule type" value="Genomic_DNA"/>
</dbReference>
<evidence type="ECO:0000256" key="4">
    <source>
        <dbReference type="ARBA" id="ARBA00023172"/>
    </source>
</evidence>
<dbReference type="PANTHER" id="PTHR30629:SF2">
    <property type="entry name" value="PROPHAGE INTEGRASE INTS-RELATED"/>
    <property type="match status" value="1"/>
</dbReference>
<gene>
    <name evidence="6" type="ORF">MPC4_70084</name>
</gene>
<keyword evidence="7" id="KW-1185">Reference proteome</keyword>
<dbReference type="AlphaFoldDB" id="A0A8B6MD63"/>
<keyword evidence="4" id="KW-0233">DNA recombination</keyword>
<dbReference type="GO" id="GO:0003677">
    <property type="term" value="F:DNA binding"/>
    <property type="evidence" value="ECO:0007669"/>
    <property type="project" value="UniProtKB-KW"/>
</dbReference>
<dbReference type="InterPro" id="IPR050808">
    <property type="entry name" value="Phage_Integrase"/>
</dbReference>
<protein>
    <submittedName>
        <fullName evidence="6">Integrase</fullName>
    </submittedName>
</protein>
<dbReference type="Proteomes" id="UP000485880">
    <property type="component" value="Unassembled WGS sequence"/>
</dbReference>
<dbReference type="InterPro" id="IPR010998">
    <property type="entry name" value="Integrase_recombinase_N"/>
</dbReference>
<evidence type="ECO:0000259" key="5">
    <source>
        <dbReference type="PROSITE" id="PS51898"/>
    </source>
</evidence>
<evidence type="ECO:0000313" key="6">
    <source>
        <dbReference type="EMBL" id="VTZ52196.1"/>
    </source>
</evidence>
<organism evidence="6 7">
    <name type="scientific">Methylocella tundrae</name>
    <dbReference type="NCBI Taxonomy" id="227605"/>
    <lineage>
        <taxon>Bacteria</taxon>
        <taxon>Pseudomonadati</taxon>
        <taxon>Pseudomonadota</taxon>
        <taxon>Alphaproteobacteria</taxon>
        <taxon>Hyphomicrobiales</taxon>
        <taxon>Beijerinckiaceae</taxon>
        <taxon>Methylocella</taxon>
    </lineage>
</organism>
<dbReference type="Pfam" id="PF13356">
    <property type="entry name" value="Arm-DNA-bind_3"/>
    <property type="match status" value="1"/>
</dbReference>
<reference evidence="6 7" key="1">
    <citation type="submission" date="2019-05" db="EMBL/GenBank/DDBJ databases">
        <authorList>
            <person name="Farhan Ul Haque M."/>
        </authorList>
    </citation>
    <scope>NUCLEOTIDE SEQUENCE [LARGE SCALE GENOMIC DNA]</scope>
    <source>
        <strain evidence="6">2</strain>
    </source>
</reference>
<dbReference type="Gene3D" id="3.30.160.390">
    <property type="entry name" value="Integrase, DNA-binding domain"/>
    <property type="match status" value="1"/>
</dbReference>
<dbReference type="PROSITE" id="PS51898">
    <property type="entry name" value="TYR_RECOMBINASE"/>
    <property type="match status" value="1"/>
</dbReference>
<dbReference type="SUPFAM" id="SSF56349">
    <property type="entry name" value="DNA breaking-rejoining enzymes"/>
    <property type="match status" value="1"/>
</dbReference>
<dbReference type="GO" id="GO:0015074">
    <property type="term" value="P:DNA integration"/>
    <property type="evidence" value="ECO:0007669"/>
    <property type="project" value="UniProtKB-KW"/>
</dbReference>
<comment type="similarity">
    <text evidence="1">Belongs to the 'phage' integrase family.</text>
</comment>
<comment type="caution">
    <text evidence="6">The sequence shown here is derived from an EMBL/GenBank/DDBJ whole genome shotgun (WGS) entry which is preliminary data.</text>
</comment>
<dbReference type="InterPro" id="IPR025166">
    <property type="entry name" value="Integrase_DNA_bind_dom"/>
</dbReference>
<dbReference type="InterPro" id="IPR053876">
    <property type="entry name" value="Phage_int_M"/>
</dbReference>
<dbReference type="InterPro" id="IPR002104">
    <property type="entry name" value="Integrase_catalytic"/>
</dbReference>
<keyword evidence="2" id="KW-0229">DNA integration</keyword>
<dbReference type="GO" id="GO:0006310">
    <property type="term" value="P:DNA recombination"/>
    <property type="evidence" value="ECO:0007669"/>
    <property type="project" value="UniProtKB-KW"/>
</dbReference>
<name>A0A8B6MD63_METTU</name>
<evidence type="ECO:0000256" key="1">
    <source>
        <dbReference type="ARBA" id="ARBA00008857"/>
    </source>
</evidence>
<feature type="domain" description="Tyr recombinase" evidence="5">
    <location>
        <begin position="204"/>
        <end position="386"/>
    </location>
</feature>
<dbReference type="CDD" id="cd00801">
    <property type="entry name" value="INT_P4_C"/>
    <property type="match status" value="1"/>
</dbReference>
<accession>A0A8B6MD63</accession>
<dbReference type="Gene3D" id="1.10.150.130">
    <property type="match status" value="1"/>
</dbReference>
<dbReference type="InterPro" id="IPR013762">
    <property type="entry name" value="Integrase-like_cat_sf"/>
</dbReference>